<evidence type="ECO:0000259" key="17">
    <source>
        <dbReference type="SMART" id="SM00900"/>
    </source>
</evidence>
<keyword evidence="2 16" id="KW-1003">Cell membrane</keyword>
<dbReference type="GO" id="GO:0006814">
    <property type="term" value="P:sodium ion transport"/>
    <property type="evidence" value="ECO:0007669"/>
    <property type="project" value="UniProtKB-UniRule"/>
</dbReference>
<keyword evidence="9 16" id="KW-1133">Transmembrane helix</keyword>
<dbReference type="Pfam" id="PF04205">
    <property type="entry name" value="FMN_bind"/>
    <property type="match status" value="1"/>
</dbReference>
<evidence type="ECO:0000256" key="13">
    <source>
        <dbReference type="ARBA" id="ARBA00023075"/>
    </source>
</evidence>
<dbReference type="GO" id="GO:0005886">
    <property type="term" value="C:plasma membrane"/>
    <property type="evidence" value="ECO:0007669"/>
    <property type="project" value="UniProtKB-SubCell"/>
</dbReference>
<comment type="caution">
    <text evidence="16">Lacks conserved residue(s) required for the propagation of feature annotation.</text>
</comment>
<evidence type="ECO:0000256" key="16">
    <source>
        <dbReference type="HAMAP-Rule" id="MF_00427"/>
    </source>
</evidence>
<evidence type="ECO:0000256" key="14">
    <source>
        <dbReference type="ARBA" id="ARBA00023136"/>
    </source>
</evidence>
<name>A0A5M8P630_9BACT</name>
<evidence type="ECO:0000256" key="1">
    <source>
        <dbReference type="ARBA" id="ARBA00022448"/>
    </source>
</evidence>
<evidence type="ECO:0000313" key="18">
    <source>
        <dbReference type="EMBL" id="KAA6303670.1"/>
    </source>
</evidence>
<feature type="transmembrane region" description="Helical" evidence="16">
    <location>
        <begin position="6"/>
        <end position="27"/>
    </location>
</feature>
<dbReference type="GO" id="GO:0010181">
    <property type="term" value="F:FMN binding"/>
    <property type="evidence" value="ECO:0007669"/>
    <property type="project" value="UniProtKB-UniRule"/>
</dbReference>
<accession>A0A5M8P630</accession>
<evidence type="ECO:0000256" key="2">
    <source>
        <dbReference type="ARBA" id="ARBA00022475"/>
    </source>
</evidence>
<keyword evidence="5 16" id="KW-0285">Flavoprotein</keyword>
<comment type="cofactor">
    <cofactor evidence="16">
        <name>FMN</name>
        <dbReference type="ChEBI" id="CHEBI:58210"/>
    </cofactor>
</comment>
<comment type="subunit">
    <text evidence="16">Composed of six subunits; NqrA, NqrB, NqrC, NqrD, NqrE and NqrF.</text>
</comment>
<dbReference type="InterPro" id="IPR007329">
    <property type="entry name" value="FMN-bd"/>
</dbReference>
<dbReference type="GO" id="GO:0016655">
    <property type="term" value="F:oxidoreductase activity, acting on NAD(P)H, quinone or similar compound as acceptor"/>
    <property type="evidence" value="ECO:0007669"/>
    <property type="project" value="UniProtKB-UniRule"/>
</dbReference>
<evidence type="ECO:0000256" key="10">
    <source>
        <dbReference type="ARBA" id="ARBA00023027"/>
    </source>
</evidence>
<dbReference type="NCBIfam" id="TIGR01938">
    <property type="entry name" value="nqrC"/>
    <property type="match status" value="1"/>
</dbReference>
<protein>
    <recommendedName>
        <fullName evidence="16">Na(+)-translocating NADH-quinone reductase subunit C</fullName>
        <shortName evidence="16">Na(+)-NQR subunit C</shortName>
        <shortName evidence="16">Na(+)-translocating NQR subunit C</shortName>
        <ecNumber evidence="16">7.2.1.1</ecNumber>
    </recommendedName>
    <alternativeName>
        <fullName evidence="16">NQR complex subunit C</fullName>
    </alternativeName>
    <alternativeName>
        <fullName evidence="16">NQR-1 subunit C</fullName>
    </alternativeName>
</protein>
<dbReference type="AlphaFoldDB" id="A0A5M8P630"/>
<proteinExistence type="inferred from homology"/>
<keyword evidence="12 16" id="KW-0406">Ion transport</keyword>
<keyword evidence="11 16" id="KW-0915">Sodium</keyword>
<comment type="similarity">
    <text evidence="16">Belongs to the NqrC family.</text>
</comment>
<sequence length="230" mass="24881">MNKESNSYILIYASIMVVLVALALAYISAALRPQQAKNEAVDKMQQILNALNIASDNKNAESLYQSVITGTYWVDSLGNKGAGDAFEIELADELRKPLSERNYPVFEASVNGNKKYILALRGIGLWGPLWGFIALNDDKNTVFGASFGHEGETPGLGAEIAKPAFANKFQGKKIFNNSGQFTSIVVVKPGKTAEGKDYVDGISGGTITSRGVDAMLFSSIELYVPFLTQK</sequence>
<comment type="function">
    <text evidence="16">NQR complex catalyzes the reduction of ubiquinone-1 to ubiquinol by two successive reactions, coupled with the transport of Na(+) ions from the cytoplasm to the periplasm. NqrA to NqrE are probably involved in the second step, the conversion of ubisemiquinone to ubiquinol.</text>
</comment>
<dbReference type="SMART" id="SM00900">
    <property type="entry name" value="FMN_bind"/>
    <property type="match status" value="1"/>
</dbReference>
<keyword evidence="8 16" id="KW-1278">Translocase</keyword>
<organism evidence="18 19">
    <name type="scientific">Candidatus Ordinivivax streblomastigis</name>
    <dbReference type="NCBI Taxonomy" id="2540710"/>
    <lineage>
        <taxon>Bacteria</taxon>
        <taxon>Pseudomonadati</taxon>
        <taxon>Bacteroidota</taxon>
        <taxon>Bacteroidia</taxon>
        <taxon>Bacteroidales</taxon>
        <taxon>Candidatus Ordinivivax</taxon>
    </lineage>
</organism>
<evidence type="ECO:0000256" key="8">
    <source>
        <dbReference type="ARBA" id="ARBA00022967"/>
    </source>
</evidence>
<gene>
    <name evidence="16" type="primary">nqrC</name>
    <name evidence="18" type="ORF">EZS26_000221</name>
</gene>
<dbReference type="PANTHER" id="PTHR37838:SF1">
    <property type="entry name" value="NA(+)-TRANSLOCATING NADH-QUINONE REDUCTASE SUBUNIT C"/>
    <property type="match status" value="1"/>
</dbReference>
<feature type="modified residue" description="FMN phosphoryl threonine" evidence="16">
    <location>
        <position position="206"/>
    </location>
</feature>
<keyword evidence="6 16" id="KW-0288">FMN</keyword>
<keyword evidence="15 16" id="KW-0739">Sodium transport</keyword>
<evidence type="ECO:0000256" key="5">
    <source>
        <dbReference type="ARBA" id="ARBA00022630"/>
    </source>
</evidence>
<keyword evidence="7 16" id="KW-0812">Transmembrane</keyword>
<evidence type="ECO:0000256" key="3">
    <source>
        <dbReference type="ARBA" id="ARBA00022519"/>
    </source>
</evidence>
<evidence type="ECO:0000256" key="12">
    <source>
        <dbReference type="ARBA" id="ARBA00023065"/>
    </source>
</evidence>
<comment type="caution">
    <text evidence="18">The sequence shown here is derived from an EMBL/GenBank/DDBJ whole genome shotgun (WGS) entry which is preliminary data.</text>
</comment>
<evidence type="ECO:0000256" key="11">
    <source>
        <dbReference type="ARBA" id="ARBA00023053"/>
    </source>
</evidence>
<keyword evidence="1 16" id="KW-0813">Transport</keyword>
<evidence type="ECO:0000256" key="4">
    <source>
        <dbReference type="ARBA" id="ARBA00022553"/>
    </source>
</evidence>
<dbReference type="EMBL" id="SNRX01000001">
    <property type="protein sequence ID" value="KAA6303670.1"/>
    <property type="molecule type" value="Genomic_DNA"/>
</dbReference>
<comment type="subcellular location">
    <subcellularLocation>
        <location evidence="16">Cell membrane</location>
        <topology evidence="16">Single-pass membrane protein</topology>
    </subcellularLocation>
</comment>
<dbReference type="PANTHER" id="PTHR37838">
    <property type="entry name" value="NA(+)-TRANSLOCATING NADH-QUINONE REDUCTASE SUBUNIT C"/>
    <property type="match status" value="1"/>
</dbReference>
<evidence type="ECO:0000313" key="19">
    <source>
        <dbReference type="Proteomes" id="UP000324575"/>
    </source>
</evidence>
<dbReference type="HAMAP" id="MF_00427">
    <property type="entry name" value="NqrC"/>
    <property type="match status" value="1"/>
</dbReference>
<evidence type="ECO:0000256" key="15">
    <source>
        <dbReference type="ARBA" id="ARBA00023201"/>
    </source>
</evidence>
<reference evidence="18 19" key="1">
    <citation type="submission" date="2019-03" db="EMBL/GenBank/DDBJ databases">
        <title>Single cell metagenomics reveals metabolic interactions within the superorganism composed of flagellate Streblomastix strix and complex community of Bacteroidetes bacteria on its surface.</title>
        <authorList>
            <person name="Treitli S.C."/>
            <person name="Kolisko M."/>
            <person name="Husnik F."/>
            <person name="Keeling P."/>
            <person name="Hampl V."/>
        </authorList>
    </citation>
    <scope>NUCLEOTIDE SEQUENCE [LARGE SCALE GENOMIC DNA]</scope>
    <source>
        <strain evidence="18">St1</strain>
    </source>
</reference>
<evidence type="ECO:0000256" key="6">
    <source>
        <dbReference type="ARBA" id="ARBA00022643"/>
    </source>
</evidence>
<keyword evidence="14 16" id="KW-0472">Membrane</keyword>
<evidence type="ECO:0000256" key="7">
    <source>
        <dbReference type="ARBA" id="ARBA00022692"/>
    </source>
</evidence>
<keyword evidence="10 16" id="KW-0520">NAD</keyword>
<comment type="catalytic activity">
    <reaction evidence="16">
        <text>a ubiquinone + n Na(+)(in) + NADH + H(+) = a ubiquinol + n Na(+)(out) + NAD(+)</text>
        <dbReference type="Rhea" id="RHEA:47748"/>
        <dbReference type="Rhea" id="RHEA-COMP:9565"/>
        <dbReference type="Rhea" id="RHEA-COMP:9566"/>
        <dbReference type="ChEBI" id="CHEBI:15378"/>
        <dbReference type="ChEBI" id="CHEBI:16389"/>
        <dbReference type="ChEBI" id="CHEBI:17976"/>
        <dbReference type="ChEBI" id="CHEBI:29101"/>
        <dbReference type="ChEBI" id="CHEBI:57540"/>
        <dbReference type="ChEBI" id="CHEBI:57945"/>
        <dbReference type="EC" id="7.2.1.1"/>
    </reaction>
</comment>
<feature type="domain" description="FMN-binding" evidence="17">
    <location>
        <begin position="124"/>
        <end position="223"/>
    </location>
</feature>
<dbReference type="Proteomes" id="UP000324575">
    <property type="component" value="Unassembled WGS sequence"/>
</dbReference>
<keyword evidence="13 16" id="KW-0830">Ubiquinone</keyword>
<evidence type="ECO:0000256" key="9">
    <source>
        <dbReference type="ARBA" id="ARBA00022989"/>
    </source>
</evidence>
<keyword evidence="4 16" id="KW-0597">Phosphoprotein</keyword>
<dbReference type="EC" id="7.2.1.1" evidence="16"/>
<keyword evidence="3" id="KW-0997">Cell inner membrane</keyword>
<dbReference type="InterPro" id="IPR010204">
    <property type="entry name" value="NqrC"/>
</dbReference>